<evidence type="ECO:0000259" key="3">
    <source>
        <dbReference type="PROSITE" id="PS50113"/>
    </source>
</evidence>
<feature type="domain" description="PAC" evidence="3">
    <location>
        <begin position="237"/>
        <end position="289"/>
    </location>
</feature>
<dbReference type="PANTHER" id="PTHR44757">
    <property type="entry name" value="DIGUANYLATE CYCLASE DGCP"/>
    <property type="match status" value="1"/>
</dbReference>
<sequence length="432" mass="47503">CLNTFLIAALDLSTPVSFEVSSSATASGGVVPPASTFGGVSCPGGVAGLEPAPGAVFGSVFGVVSGGSFPTSSLRKSSISSIASSKLSALLKDMIPECTVITALSGPEGINKAKEEGPDVVLLAAHVKAMLRMKKAEDGLRSEKALLEDMVQERVKNLREERDRAQKYLDVAGVLLIIIGADQRVGMINRKGREIFGYNEDEIIGKNFFDHFIPERMRDDIKADFNKVMEGERDPGQNRKIHVLTGQGMEKIIAWQSTLLRDDSGEIIGVLGSGEDITDRKKAEKELMRSRELLQNTFRSLKDGLLIIDSEEDGIIDCNPAACEVFGYPREELIGNTCLFLHTDESSWREFEKQLEKHLDERGCMSNFKWKLKHREGKIFSTEINVAVVRDENGVGRGKVCVIRDITEHEKLEEQFLQSQKMEAVGRLADGV</sequence>
<dbReference type="InterPro" id="IPR001610">
    <property type="entry name" value="PAC"/>
</dbReference>
<proteinExistence type="predicted"/>
<feature type="non-terminal residue" evidence="4">
    <location>
        <position position="1"/>
    </location>
</feature>
<dbReference type="SMART" id="SM00086">
    <property type="entry name" value="PAC"/>
    <property type="match status" value="2"/>
</dbReference>
<reference evidence="4" key="1">
    <citation type="journal article" date="2015" name="Nature">
        <title>Complex archaea that bridge the gap between prokaryotes and eukaryotes.</title>
        <authorList>
            <person name="Spang A."/>
            <person name="Saw J.H."/>
            <person name="Jorgensen S.L."/>
            <person name="Zaremba-Niedzwiedzka K."/>
            <person name="Martijn J."/>
            <person name="Lind A.E."/>
            <person name="van Eijk R."/>
            <person name="Schleper C."/>
            <person name="Guy L."/>
            <person name="Ettema T.J."/>
        </authorList>
    </citation>
    <scope>NUCLEOTIDE SEQUENCE</scope>
</reference>
<dbReference type="Pfam" id="PF08448">
    <property type="entry name" value="PAS_4"/>
    <property type="match status" value="1"/>
</dbReference>
<dbReference type="SMART" id="SM00091">
    <property type="entry name" value="PAS"/>
    <property type="match status" value="2"/>
</dbReference>
<accession>A0A0F9C3M6</accession>
<dbReference type="InterPro" id="IPR000700">
    <property type="entry name" value="PAS-assoc_C"/>
</dbReference>
<evidence type="ECO:0000313" key="4">
    <source>
        <dbReference type="EMBL" id="KKK91281.1"/>
    </source>
</evidence>
<feature type="non-terminal residue" evidence="4">
    <location>
        <position position="432"/>
    </location>
</feature>
<dbReference type="NCBIfam" id="TIGR00229">
    <property type="entry name" value="sensory_box"/>
    <property type="match status" value="2"/>
</dbReference>
<evidence type="ECO:0000256" key="1">
    <source>
        <dbReference type="SAM" id="Coils"/>
    </source>
</evidence>
<dbReference type="EMBL" id="LAZR01048726">
    <property type="protein sequence ID" value="KKK91281.1"/>
    <property type="molecule type" value="Genomic_DNA"/>
</dbReference>
<gene>
    <name evidence="4" type="ORF">LCGC14_2714540</name>
</gene>
<protein>
    <recommendedName>
        <fullName evidence="5">PAS domain S-box protein</fullName>
    </recommendedName>
</protein>
<dbReference type="InterPro" id="IPR035965">
    <property type="entry name" value="PAS-like_dom_sf"/>
</dbReference>
<feature type="coiled-coil region" evidence="1">
    <location>
        <begin position="133"/>
        <end position="168"/>
    </location>
</feature>
<dbReference type="CDD" id="cd00130">
    <property type="entry name" value="PAS"/>
    <property type="match status" value="2"/>
</dbReference>
<keyword evidence="1" id="KW-0175">Coiled coil</keyword>
<feature type="domain" description="PAC" evidence="3">
    <location>
        <begin position="366"/>
        <end position="418"/>
    </location>
</feature>
<evidence type="ECO:0000259" key="2">
    <source>
        <dbReference type="PROSITE" id="PS50112"/>
    </source>
</evidence>
<dbReference type="SUPFAM" id="SSF55785">
    <property type="entry name" value="PYP-like sensor domain (PAS domain)"/>
    <property type="match status" value="2"/>
</dbReference>
<name>A0A0F9C3M6_9ZZZZ</name>
<dbReference type="InterPro" id="IPR052155">
    <property type="entry name" value="Biofilm_reg_signaling"/>
</dbReference>
<feature type="domain" description="PAS" evidence="2">
    <location>
        <begin position="161"/>
        <end position="232"/>
    </location>
</feature>
<dbReference type="PROSITE" id="PS50112">
    <property type="entry name" value="PAS"/>
    <property type="match status" value="2"/>
</dbReference>
<dbReference type="InterPro" id="IPR000014">
    <property type="entry name" value="PAS"/>
</dbReference>
<dbReference type="InterPro" id="IPR013656">
    <property type="entry name" value="PAS_4"/>
</dbReference>
<dbReference type="PROSITE" id="PS50113">
    <property type="entry name" value="PAC"/>
    <property type="match status" value="2"/>
</dbReference>
<organism evidence="4">
    <name type="scientific">marine sediment metagenome</name>
    <dbReference type="NCBI Taxonomy" id="412755"/>
    <lineage>
        <taxon>unclassified sequences</taxon>
        <taxon>metagenomes</taxon>
        <taxon>ecological metagenomes</taxon>
    </lineage>
</organism>
<comment type="caution">
    <text evidence="4">The sequence shown here is derived from an EMBL/GenBank/DDBJ whole genome shotgun (WGS) entry which is preliminary data.</text>
</comment>
<dbReference type="Pfam" id="PF13426">
    <property type="entry name" value="PAS_9"/>
    <property type="match status" value="1"/>
</dbReference>
<dbReference type="Gene3D" id="3.30.450.20">
    <property type="entry name" value="PAS domain"/>
    <property type="match status" value="2"/>
</dbReference>
<dbReference type="PANTHER" id="PTHR44757:SF2">
    <property type="entry name" value="BIOFILM ARCHITECTURE MAINTENANCE PROTEIN MBAA"/>
    <property type="match status" value="1"/>
</dbReference>
<evidence type="ECO:0008006" key="5">
    <source>
        <dbReference type="Google" id="ProtNLM"/>
    </source>
</evidence>
<dbReference type="AlphaFoldDB" id="A0A0F9C3M6"/>
<feature type="domain" description="PAS" evidence="2">
    <location>
        <begin position="290"/>
        <end position="362"/>
    </location>
</feature>